<evidence type="ECO:0000313" key="15">
    <source>
        <dbReference type="Proteomes" id="UP001598251"/>
    </source>
</evidence>
<feature type="region of interest" description="C-terminal hotdog fold" evidence="9">
    <location>
        <begin position="803"/>
        <end position="947"/>
    </location>
</feature>
<comment type="subcellular location">
    <subcellularLocation>
        <location evidence="1">Cytoplasm</location>
    </subcellularLocation>
</comment>
<dbReference type="CDD" id="cd08953">
    <property type="entry name" value="KR_2_SDR_x"/>
    <property type="match status" value="2"/>
</dbReference>
<dbReference type="InterPro" id="IPR013968">
    <property type="entry name" value="PKS_KR"/>
</dbReference>
<keyword evidence="5" id="KW-0597">Phosphoprotein</keyword>
<feature type="region of interest" description="N-terminal hotdog fold" evidence="9">
    <location>
        <begin position="2179"/>
        <end position="2297"/>
    </location>
</feature>
<dbReference type="SUPFAM" id="SSF53901">
    <property type="entry name" value="Thiolase-like"/>
    <property type="match status" value="3"/>
</dbReference>
<dbReference type="Gene3D" id="1.10.1200.10">
    <property type="entry name" value="ACP-like"/>
    <property type="match status" value="2"/>
</dbReference>
<dbReference type="InterPro" id="IPR049551">
    <property type="entry name" value="PKS_DH_C"/>
</dbReference>
<dbReference type="InterPro" id="IPR049900">
    <property type="entry name" value="PKS_mFAS_DH"/>
</dbReference>
<feature type="region of interest" description="Disordered" evidence="10">
    <location>
        <begin position="1"/>
        <end position="84"/>
    </location>
</feature>
<dbReference type="SUPFAM" id="SSF51735">
    <property type="entry name" value="NAD(P)-binding Rossmann-fold domains"/>
    <property type="match status" value="2"/>
</dbReference>
<proteinExistence type="predicted"/>
<comment type="caution">
    <text evidence="14">The sequence shown here is derived from an EMBL/GenBank/DDBJ whole genome shotgun (WGS) entry which is preliminary data.</text>
</comment>
<name>A0ABW6EKQ4_9ACTN</name>
<dbReference type="InterPro" id="IPR020807">
    <property type="entry name" value="PKS_DH"/>
</dbReference>
<dbReference type="RefSeq" id="WP_382831603.1">
    <property type="nucleotide sequence ID" value="NZ_JBHXLY010000056.1"/>
</dbReference>
<dbReference type="PROSITE" id="PS52019">
    <property type="entry name" value="PKS_MFAS_DH"/>
    <property type="match status" value="3"/>
</dbReference>
<dbReference type="InterPro" id="IPR020841">
    <property type="entry name" value="PKS_Beta-ketoAc_synthase_dom"/>
</dbReference>
<feature type="active site" description="Proton donor; for dehydratase activity" evidence="9">
    <location>
        <position position="866"/>
    </location>
</feature>
<dbReference type="InterPro" id="IPR042104">
    <property type="entry name" value="PKS_dehydratase_sf"/>
</dbReference>
<dbReference type="PANTHER" id="PTHR43775">
    <property type="entry name" value="FATTY ACID SYNTHASE"/>
    <property type="match status" value="1"/>
</dbReference>
<feature type="region of interest" description="N-terminal hotdog fold" evidence="9">
    <location>
        <begin position="674"/>
        <end position="789"/>
    </location>
</feature>
<evidence type="ECO:0000256" key="9">
    <source>
        <dbReference type="PROSITE-ProRule" id="PRU01363"/>
    </source>
</evidence>
<dbReference type="CDD" id="cd00833">
    <property type="entry name" value="PKS"/>
    <property type="match status" value="3"/>
</dbReference>
<feature type="region of interest" description="Disordered" evidence="10">
    <location>
        <begin position="1525"/>
        <end position="1549"/>
    </location>
</feature>
<dbReference type="Gene3D" id="3.10.129.110">
    <property type="entry name" value="Polyketide synthase dehydratase"/>
    <property type="match status" value="3"/>
</dbReference>
<feature type="domain" description="Ketosynthase family 3 (KS3)" evidence="12">
    <location>
        <begin position="81"/>
        <end position="507"/>
    </location>
</feature>
<feature type="compositionally biased region" description="Low complexity" evidence="10">
    <location>
        <begin position="28"/>
        <end position="37"/>
    </location>
</feature>
<comment type="pathway">
    <text evidence="2">Antibiotic biosynthesis.</text>
</comment>
<keyword evidence="7" id="KW-0677">Repeat</keyword>
<feature type="region of interest" description="Disordered" evidence="10">
    <location>
        <begin position="2900"/>
        <end position="2919"/>
    </location>
</feature>
<accession>A0ABW6EKQ4</accession>
<feature type="domain" description="PKS/mFAS DH" evidence="13">
    <location>
        <begin position="674"/>
        <end position="947"/>
    </location>
</feature>
<dbReference type="InterPro" id="IPR016039">
    <property type="entry name" value="Thiolase-like"/>
</dbReference>
<feature type="domain" description="Ketosynthase family 3 (KS3)" evidence="12">
    <location>
        <begin position="1575"/>
        <end position="1997"/>
    </location>
</feature>
<evidence type="ECO:0000256" key="4">
    <source>
        <dbReference type="ARBA" id="ARBA00022490"/>
    </source>
</evidence>
<dbReference type="InterPro" id="IPR009081">
    <property type="entry name" value="PP-bd_ACP"/>
</dbReference>
<dbReference type="Pfam" id="PF00109">
    <property type="entry name" value="ketoacyl-synt"/>
    <property type="match status" value="3"/>
</dbReference>
<evidence type="ECO:0000259" key="12">
    <source>
        <dbReference type="PROSITE" id="PS52004"/>
    </source>
</evidence>
<dbReference type="Pfam" id="PF02801">
    <property type="entry name" value="Ketoacyl-synt_C"/>
    <property type="match status" value="3"/>
</dbReference>
<feature type="region of interest" description="Disordered" evidence="10">
    <location>
        <begin position="3011"/>
        <end position="3061"/>
    </location>
</feature>
<dbReference type="Pfam" id="PF14765">
    <property type="entry name" value="PS-DH"/>
    <property type="match status" value="3"/>
</dbReference>
<feature type="active site" description="Proton donor; for dehydratase activity" evidence="9">
    <location>
        <position position="2372"/>
    </location>
</feature>
<keyword evidence="4" id="KW-0963">Cytoplasm</keyword>
<dbReference type="Proteomes" id="UP001598251">
    <property type="component" value="Unassembled WGS sequence"/>
</dbReference>
<dbReference type="PROSITE" id="PS00606">
    <property type="entry name" value="KS3_1"/>
    <property type="match status" value="1"/>
</dbReference>
<feature type="domain" description="PKS/mFAS DH" evidence="13">
    <location>
        <begin position="3667"/>
        <end position="3947"/>
    </location>
</feature>
<dbReference type="InterPro" id="IPR014030">
    <property type="entry name" value="Ketoacyl_synth_N"/>
</dbReference>
<feature type="compositionally biased region" description="Basic and acidic residues" evidence="10">
    <location>
        <begin position="70"/>
        <end position="80"/>
    </location>
</feature>
<dbReference type="InterPro" id="IPR049552">
    <property type="entry name" value="PKS_DH_N"/>
</dbReference>
<evidence type="ECO:0000256" key="7">
    <source>
        <dbReference type="ARBA" id="ARBA00022737"/>
    </source>
</evidence>
<dbReference type="InterPro" id="IPR036291">
    <property type="entry name" value="NAD(P)-bd_dom_sf"/>
</dbReference>
<dbReference type="Pfam" id="PF21089">
    <property type="entry name" value="PKS_DH_N"/>
    <property type="match status" value="3"/>
</dbReference>
<feature type="region of interest" description="N-terminal hotdog fold" evidence="9">
    <location>
        <begin position="3667"/>
        <end position="3784"/>
    </location>
</feature>
<feature type="active site" description="Proton acceptor; for dehydratase activity" evidence="9">
    <location>
        <position position="703"/>
    </location>
</feature>
<feature type="region of interest" description="C-terminal hotdog fold" evidence="9">
    <location>
        <begin position="3804"/>
        <end position="3947"/>
    </location>
</feature>
<evidence type="ECO:0000313" key="14">
    <source>
        <dbReference type="EMBL" id="MFD4215879.1"/>
    </source>
</evidence>
<dbReference type="InterPro" id="IPR020806">
    <property type="entry name" value="PKS_PP-bd"/>
</dbReference>
<evidence type="ECO:0000256" key="1">
    <source>
        <dbReference type="ARBA" id="ARBA00004496"/>
    </source>
</evidence>
<feature type="compositionally biased region" description="Pro residues" evidence="10">
    <location>
        <begin position="1530"/>
        <end position="1545"/>
    </location>
</feature>
<organism evidence="14 15">
    <name type="scientific">Streptomyces sindenensis</name>
    <dbReference type="NCBI Taxonomy" id="67363"/>
    <lineage>
        <taxon>Bacteria</taxon>
        <taxon>Bacillati</taxon>
        <taxon>Actinomycetota</taxon>
        <taxon>Actinomycetes</taxon>
        <taxon>Kitasatosporales</taxon>
        <taxon>Streptomycetaceae</taxon>
        <taxon>Streptomyces</taxon>
    </lineage>
</organism>
<reference evidence="14 15" key="1">
    <citation type="submission" date="2024-09" db="EMBL/GenBank/DDBJ databases">
        <title>The Natural Products Discovery Center: Release of the First 8490 Sequenced Strains for Exploring Actinobacteria Biosynthetic Diversity.</title>
        <authorList>
            <person name="Kalkreuter E."/>
            <person name="Kautsar S.A."/>
            <person name="Yang D."/>
            <person name="Bader C.D."/>
            <person name="Teijaro C.N."/>
            <person name="Fluegel L."/>
            <person name="Davis C.M."/>
            <person name="Simpson J.R."/>
            <person name="Lauterbach L."/>
            <person name="Steele A.D."/>
            <person name="Gui C."/>
            <person name="Meng S."/>
            <person name="Li G."/>
            <person name="Viehrig K."/>
            <person name="Ye F."/>
            <person name="Su P."/>
            <person name="Kiefer A.F."/>
            <person name="Nichols A."/>
            <person name="Cepeda A.J."/>
            <person name="Yan W."/>
            <person name="Fan B."/>
            <person name="Jiang Y."/>
            <person name="Adhikari A."/>
            <person name="Zheng C.-J."/>
            <person name="Schuster L."/>
            <person name="Cowan T.M."/>
            <person name="Smanski M.J."/>
            <person name="Chevrette M.G."/>
            <person name="De Carvalho L.P.S."/>
            <person name="Shen B."/>
        </authorList>
    </citation>
    <scope>NUCLEOTIDE SEQUENCE [LARGE SCALE GENOMIC DNA]</scope>
    <source>
        <strain evidence="14 15">NPDC058546</strain>
    </source>
</reference>
<dbReference type="Gene3D" id="3.40.47.10">
    <property type="match status" value="3"/>
</dbReference>
<dbReference type="Pfam" id="PF08659">
    <property type="entry name" value="KR"/>
    <property type="match status" value="2"/>
</dbReference>
<dbReference type="SUPFAM" id="SSF47336">
    <property type="entry name" value="ACP-like"/>
    <property type="match status" value="2"/>
</dbReference>
<dbReference type="EMBL" id="JBHXOF010000016">
    <property type="protein sequence ID" value="MFD4215879.1"/>
    <property type="molecule type" value="Genomic_DNA"/>
</dbReference>
<feature type="compositionally biased region" description="Low complexity" evidence="10">
    <location>
        <begin position="1417"/>
        <end position="1434"/>
    </location>
</feature>
<evidence type="ECO:0000256" key="8">
    <source>
        <dbReference type="ARBA" id="ARBA00023315"/>
    </source>
</evidence>
<feature type="active site" description="Proton acceptor; for dehydratase activity" evidence="9">
    <location>
        <position position="2208"/>
    </location>
</feature>
<dbReference type="Gene3D" id="1.10.1240.100">
    <property type="match status" value="3"/>
</dbReference>
<protein>
    <submittedName>
        <fullName evidence="14">SDR family NAD(P)-dependent oxidoreductase</fullName>
    </submittedName>
</protein>
<dbReference type="InterPro" id="IPR014031">
    <property type="entry name" value="Ketoacyl_synth_C"/>
</dbReference>
<dbReference type="SMART" id="SM00825">
    <property type="entry name" value="PKS_KS"/>
    <property type="match status" value="3"/>
</dbReference>
<feature type="domain" description="Ketosynthase family 3 (KS3)" evidence="12">
    <location>
        <begin position="3063"/>
        <end position="3487"/>
    </location>
</feature>
<evidence type="ECO:0000256" key="3">
    <source>
        <dbReference type="ARBA" id="ARBA00022450"/>
    </source>
</evidence>
<feature type="region of interest" description="Disordered" evidence="10">
    <location>
        <begin position="1411"/>
        <end position="1434"/>
    </location>
</feature>
<comment type="caution">
    <text evidence="9">Lacks conserved residue(s) required for the propagation of feature annotation.</text>
</comment>
<keyword evidence="3" id="KW-0596">Phosphopantetheine</keyword>
<dbReference type="Gene3D" id="3.40.50.720">
    <property type="entry name" value="NAD(P)-binding Rossmann-like Domain"/>
    <property type="match status" value="2"/>
</dbReference>
<dbReference type="SMART" id="SM00822">
    <property type="entry name" value="PKS_KR"/>
    <property type="match status" value="2"/>
</dbReference>
<evidence type="ECO:0000256" key="2">
    <source>
        <dbReference type="ARBA" id="ARBA00004792"/>
    </source>
</evidence>
<evidence type="ECO:0000256" key="5">
    <source>
        <dbReference type="ARBA" id="ARBA00022553"/>
    </source>
</evidence>
<evidence type="ECO:0000256" key="6">
    <source>
        <dbReference type="ARBA" id="ARBA00022679"/>
    </source>
</evidence>
<feature type="domain" description="Carrier" evidence="11">
    <location>
        <begin position="1439"/>
        <end position="1512"/>
    </location>
</feature>
<dbReference type="InterPro" id="IPR054514">
    <property type="entry name" value="RhiE-like_linker"/>
</dbReference>
<dbReference type="InterPro" id="IPR018201">
    <property type="entry name" value="Ketoacyl_synth_AS"/>
</dbReference>
<dbReference type="InterPro" id="IPR050091">
    <property type="entry name" value="PKS_NRPS_Biosynth_Enz"/>
</dbReference>
<sequence length="3948" mass="420727">MNRQEILVALSEKRLTPDEAARLLRGETPAPATAPASAPTPAPATPAPATASPVTGPARTGVAAGPWDQSGREQHGDDTRPSPIAIVGMSGRYASARDLETYWQLISEGGDGIREVPGSRWDMDRYYDPEIGKEGSIYCRWMGALDDIDRFDSFFFEISPSEAEMMDPQHRLFLEESYRAFEDAGYTRRTLNGVNCGVYLGLASGDYHLLCQRTPRQEEEQPSVTSVSNAIAAGRLAYYLNLKGPALTVDTACSSSLVGVHLAVQALQRGEVDMALAAGVALYLSADSYQHMCAAGMLAPDGRCKSFDNGADGFVPGEGAGAVVFKRLADAERDGDHIHGVIVASGINQDGRTNGITAPSLDSQAELVRSAYERHGIDPTSISYAELHGTGTKLGDPIELEALTTAFRNWTDRRAYCAIGSVKSNVGHTSAAAGVAGLHKILLSMRHRTLAPTLHVREPNEHFDFEQSPFYLNTGSREWQPAPGAPLRACVSSFGFSGTNAHVVVDAYTPTAAPRPRGGDRDRTFVVSAKREPQLREYARRLAAHLERHPDVDLDDVAYTLHTGREAMRERLAVVARDRAQLIDALNGFAESGEAGPGVRRGRAANRPAEDAGWVDGAAADFSAEWSGLDPRRIPLPTYPFERESHWYPRETDPAPPAVTAGSPASPAQGPVLHPLVHRNISDFTRQRFRSDFTGAEFFLADHHVNGVPVLPGAAVVELARAAGTLSAGREVTEVTDVVWTHPVTERVVEISLLPSGEDGATFTVTTVDDEGAETTCAAGTVGFAPRTPPAALDIAALRAKCPARLDRAALYPASIPPEAGVVYGPAFQALTELAHGADDALGTLDLDLGLAGADDGFTLHPALLDGAWQAVGPFLADAEGTFVPFAVDAVRCFGPLPSSAMVHVRPAGGAGAGSRSFHLTVAGHEGTVAAEITGFTVRSTDRAAGRGEERADQPQDVFLTQRWQDEPLRPRTGTGRVLLLHTAAPGRDALVTAADVEAAAEAVPGDGFTVDGTGTRFTYRPAEPDDHGRLLRELRERGLSPDRIVLADPTPGDGPYTVHALARALAAGRPRHPVELVYAYSVPADGEPAPEALAVGGYLRCLTKEDRHVTARAVGVAPGSAARIRQELAAEPGESHAIWWQGGRRTALRSAEVGGSGEGAAFREGGVYLITGGAGGVGLILARHLSHTYGARLVIAGRTAEQDLGDAWRDADLPAGRTLYLRADVSRREDVDALVAGAKERFGRIDGVLHSAGALRDGLLRDKPAEDIAAVLAPKVAGTRHLDEALRDEPLDLFVLFSSMSAVLGNLGQSDYCYAGAYQDAFAGLRERRRRSGERSGRTLSVGWPLWADGGMRIDEDAERRLREHLGIVPLESARGCRALEHALTLGDTHVVYAPGDPVAIRRTFGLAEPEPATGSPAVPSAEPDAAPSAAPVDRLKSPLAAYLARIVSERTKRAVEKIDVTDDFEVYGIDSIMMMSLTRRMEEDFGELPKTLFFEYGTIEELAGHFLDERPEDVRRVLGMTDAESKTPEPPAPAPAPATPAPAPAAATRFLPDPARAAGPAASRGANPAGPATHDIAVVGISGRYPDADDLPEFWDNLASGTDSIREVPAERWDHSQYYAPEGRTPGKAYAKWGGFVRDVDRFDPLFFNISPGEADFIDPQARLFLQTAWHAVEDAGYTRATLADHTVGVYVGVMYGMYELFQGEVKGEPTPVSSSFAAIANRVSYVLNLRGPSMAVDTMCSSSLTALHLACESIRRGESDMAIAGGVNLTIHPNKLILLSQGNFAATDGRCRSFGEGGDGYVPGEGVGAVVLKSLDRAIADGDHIHAVIKGSALNSGGRTTGFTVPNPNAQAALVRSGLADAGVDARSISCIEAHGTGTALGDPIEVTALTQAFRTQTPDVGFCAIGSVKSNIGHLESAAGIAALTKVILQLKHRKLVPSLHAATLNPFIDFERSPFRVQRELADWAETGAQPRRAGISSFGAGGANAHLVVEEFIDDRAAPADSGPCLFVYSARDEERLRELVARHLVAARAGFDGAALASVAYTLQTGREAMECRLAVVADSAGELATLLEGYLARDHGSPRLVTGDTRGAKRQSTLLDLIEDSDMTARLLRERRFDKAAELWVEGVALDWSQLHGSRPPQRVPLPGYAFAKERCWVTGFAQAPAAGAATERLHPLLHRNSSTLEGLRFSSTFTGGEFFLSDHRVGGRPMLPAVAYLEMALAAVRSALPAQARDTDLSVRDVVWLRPFALGDGARELHITLSPGAGQETVAFRIHGDHTHCQGEVGLGPAAGPEHTVDLDEVRARCDRPRVEGAWCYRAFTHMGIDYGRSHQAIGTVHRGAEEALVALRLPDGVATDGFTLHPALLDAALQSTLALGLPETLPDDPAALGSDGASAELPFAVEAVEVIRPTEPVMWAHLRRATGTGGDRMKRVDITLCDAEGRASVLLRGVAFKTFDYEPRAAAEERLLFAPRWRESDPEPAPEGSARFDRWVVLLGDGAPVTAADLGRSLPEADCRTLDSGVPADPARRGERYLDQTVELLRRVRELVREHRGGRLLVHLVAADGHSLGLAGLLGTLRTEHPAVSVQMLDCRDVPPAVVLAERLRAERLWPTAQVVRYTGGGRREVRRWEELPAPPEEPAAPLWRAGGVYVITGGAGGLGLLMADEIARSVPDVRLVLTGRSAPGARTEEALTGLRAHGAVAEYAQTDVTDAAAVSALIARVSAEHGGPHGVLHCAGVTRDKLITAKEPEDARAVLAPKTVGAVALDEATARLPLEFFLLFSSVAGALGNAGQADYAAGNAFLDRFASYREELVARGERHGRTLSVNWQLWRDGGMGVAAEQVRAAADHAGLAVLDRATGLGVLAACVASGEPQVLPLVGNAVKLRAYLRAQTTNAPEPETAGADRAAGGEDGPAVAGRAELLAEAIKEVIADEIKLDAARIDAYLALENYGIDSVLIINLTQRLEEDFGPLAKTIFFENQTVMELAEALSRSHPDETAGLLARRSGAVARAEEPAAGPRAGTRGDGVPDTRTPAAWSPLWGSAADRRTPERSGGSGMDIAIVGVAGRYPQAEDLAAFWTNLRKGRDSVTEIPADRWDHAPFHRPEPGRQDATYARWGGFIDDAACFDSLFFNISPGEAEIMDPQERVFLECVHHTLEDAGYSRRSLTGRPVGVYVGVMYEEYQLYAAQQQLRGEMATLNGSAASIANRVSYHYGLHGPSMAVDTMCSSSLVAIHLAAQSLRSGECEAAIAGGVNLSLHPNKFLMLGKNRFAATDGRCRTFGEGGDGYVPGEGVGAVLLKPLARAEADGDHIHGVIKGTAVSHDGKTNGYTVPNPHAQTAVIERALERAAVDSRDITYVEAHGTGTRLGDPLEVAALTKAFGGPGAGAARCHLGSAKSNIGHCESAAGIAGVSKVLLQLRNREIVPSLHSATLNPEIDFTATPFTVPQEVIPWEVDPSRTRIAGISSFGAGGTNAHVVIGEYRAPDRPVPEDPGGPLVIPLSARREDQLRGVVSQLLDWLRARRLTPAELADVAHTLRVGRDSYEERLGLLVRSQDELETALGDFLAGRPVGHRGRGVTPAPAAHADALYEQYRAGRFDEVLDAWAAGQDLDWDRLAASGARSRIPLPVYPFARLRHWHPPHGTAAPLAPAPPAAAAQGLHPLLHQNRSSLFEQRFTAAFTGEEAFLDGHRVEGRRVLPGSVSLEMARLAGALSLEREVRSVRNVLWRHPVVVADEPVETTVRLYPEEDSVLVRIGVDQGPPEARICMEARISPDPASLEPFGRAGALDLAEVVAGCDGRLSGSAVYAAMAEAGLHNGPAFQVIEEVLFRDGEAVVQLALPPAADRHEADVLPPALVNGAFQAVSVLMAGHGSGLLLPFSIGSVDIRGPLPDECVAHLRHRGADGGTTVDRFDITLTDLAGTALVVVRDYALKSLPDAAQDR</sequence>
<dbReference type="SMART" id="SM00823">
    <property type="entry name" value="PKS_PP"/>
    <property type="match status" value="2"/>
</dbReference>
<dbReference type="PANTHER" id="PTHR43775:SF37">
    <property type="entry name" value="SI:DKEY-61P9.11"/>
    <property type="match status" value="1"/>
</dbReference>
<dbReference type="Pfam" id="PF00550">
    <property type="entry name" value="PP-binding"/>
    <property type="match status" value="2"/>
</dbReference>
<feature type="region of interest" description="C-terminal hotdog fold" evidence="9">
    <location>
        <begin position="2312"/>
        <end position="2467"/>
    </location>
</feature>
<dbReference type="Pfam" id="PF22336">
    <property type="entry name" value="RhiE-like_linker"/>
    <property type="match status" value="3"/>
</dbReference>
<dbReference type="InterPro" id="IPR036736">
    <property type="entry name" value="ACP-like_sf"/>
</dbReference>
<evidence type="ECO:0000259" key="11">
    <source>
        <dbReference type="PROSITE" id="PS50075"/>
    </source>
</evidence>
<dbReference type="PROSITE" id="PS50075">
    <property type="entry name" value="CARRIER"/>
    <property type="match status" value="1"/>
</dbReference>
<feature type="region of interest" description="Disordered" evidence="10">
    <location>
        <begin position="649"/>
        <end position="673"/>
    </location>
</feature>
<keyword evidence="8" id="KW-0012">Acyltransferase</keyword>
<feature type="domain" description="PKS/mFAS DH" evidence="13">
    <location>
        <begin position="2179"/>
        <end position="2467"/>
    </location>
</feature>
<dbReference type="InterPro" id="IPR057326">
    <property type="entry name" value="KR_dom"/>
</dbReference>
<keyword evidence="6" id="KW-0808">Transferase</keyword>
<evidence type="ECO:0000259" key="13">
    <source>
        <dbReference type="PROSITE" id="PS52019"/>
    </source>
</evidence>
<dbReference type="PROSITE" id="PS52004">
    <property type="entry name" value="KS3_2"/>
    <property type="match status" value="3"/>
</dbReference>
<evidence type="ECO:0000256" key="10">
    <source>
        <dbReference type="SAM" id="MobiDB-lite"/>
    </source>
</evidence>
<gene>
    <name evidence="14" type="ORF">ACFWSS_23700</name>
</gene>
<keyword evidence="15" id="KW-1185">Reference proteome</keyword>
<feature type="compositionally biased region" description="Basic and acidic residues" evidence="10">
    <location>
        <begin position="11"/>
        <end position="25"/>
    </location>
</feature>
<dbReference type="SMART" id="SM00826">
    <property type="entry name" value="PKS_DH"/>
    <property type="match status" value="3"/>
</dbReference>